<evidence type="ECO:0000313" key="3">
    <source>
        <dbReference type="Proteomes" id="UP000663868"/>
    </source>
</evidence>
<dbReference type="EMBL" id="CAJOBB010026074">
    <property type="protein sequence ID" value="CAF4413194.1"/>
    <property type="molecule type" value="Genomic_DNA"/>
</dbReference>
<gene>
    <name evidence="2" type="ORF">KXQ929_LOCUS51721</name>
</gene>
<evidence type="ECO:0000313" key="2">
    <source>
        <dbReference type="EMBL" id="CAF4413194.1"/>
    </source>
</evidence>
<sequence length="110" mass="13227">ENEDINIFDNIQNIEELQEIIYKQNKYIQQLQIRVRISTPDIVQSSTYNKLTEENKNLNLLVDTYKNELRKLSKTNQINQVTLQEYEKVIRIQQNHIEEKNKAYEQLSSK</sequence>
<comment type="caution">
    <text evidence="2">The sequence shown here is derived from an EMBL/GenBank/DDBJ whole genome shotgun (WGS) entry which is preliminary data.</text>
</comment>
<dbReference type="Proteomes" id="UP000663868">
    <property type="component" value="Unassembled WGS sequence"/>
</dbReference>
<proteinExistence type="predicted"/>
<evidence type="ECO:0000256" key="1">
    <source>
        <dbReference type="SAM" id="Coils"/>
    </source>
</evidence>
<accession>A0A820PZV3</accession>
<feature type="non-terminal residue" evidence="2">
    <location>
        <position position="110"/>
    </location>
</feature>
<feature type="non-terminal residue" evidence="2">
    <location>
        <position position="1"/>
    </location>
</feature>
<name>A0A820PZV3_9BILA</name>
<feature type="coiled-coil region" evidence="1">
    <location>
        <begin position="48"/>
        <end position="110"/>
    </location>
</feature>
<reference evidence="2" key="1">
    <citation type="submission" date="2021-02" db="EMBL/GenBank/DDBJ databases">
        <authorList>
            <person name="Nowell W R."/>
        </authorList>
    </citation>
    <scope>NUCLEOTIDE SEQUENCE</scope>
</reference>
<organism evidence="2 3">
    <name type="scientific">Adineta steineri</name>
    <dbReference type="NCBI Taxonomy" id="433720"/>
    <lineage>
        <taxon>Eukaryota</taxon>
        <taxon>Metazoa</taxon>
        <taxon>Spiralia</taxon>
        <taxon>Gnathifera</taxon>
        <taxon>Rotifera</taxon>
        <taxon>Eurotatoria</taxon>
        <taxon>Bdelloidea</taxon>
        <taxon>Adinetida</taxon>
        <taxon>Adinetidae</taxon>
        <taxon>Adineta</taxon>
    </lineage>
</organism>
<keyword evidence="1" id="KW-0175">Coiled coil</keyword>
<protein>
    <submittedName>
        <fullName evidence="2">Uncharacterized protein</fullName>
    </submittedName>
</protein>
<dbReference type="AlphaFoldDB" id="A0A820PZV3"/>